<organism evidence="2 3">
    <name type="scientific">Chryseolinea lacunae</name>
    <dbReference type="NCBI Taxonomy" id="2801331"/>
    <lineage>
        <taxon>Bacteria</taxon>
        <taxon>Pseudomonadati</taxon>
        <taxon>Bacteroidota</taxon>
        <taxon>Cytophagia</taxon>
        <taxon>Cytophagales</taxon>
        <taxon>Fulvivirgaceae</taxon>
        <taxon>Chryseolinea</taxon>
    </lineage>
</organism>
<dbReference type="InterPro" id="IPR050904">
    <property type="entry name" value="Adhesion/Biosynth-related"/>
</dbReference>
<proteinExistence type="predicted"/>
<dbReference type="InterPro" id="IPR036378">
    <property type="entry name" value="FAS1_dom_sf"/>
</dbReference>
<dbReference type="SMART" id="SM00554">
    <property type="entry name" value="FAS1"/>
    <property type="match status" value="3"/>
</dbReference>
<dbReference type="RefSeq" id="WP_202006662.1">
    <property type="nucleotide sequence ID" value="NZ_JAERRB010000001.1"/>
</dbReference>
<gene>
    <name evidence="2" type="ORF">JI741_00600</name>
</gene>
<dbReference type="PROSITE" id="PS50213">
    <property type="entry name" value="FAS1"/>
    <property type="match status" value="3"/>
</dbReference>
<dbReference type="PANTHER" id="PTHR10900">
    <property type="entry name" value="PERIOSTIN-RELATED"/>
    <property type="match status" value="1"/>
</dbReference>
<dbReference type="Gene3D" id="2.30.180.10">
    <property type="entry name" value="FAS1 domain"/>
    <property type="match status" value="3"/>
</dbReference>
<evidence type="ECO:0000259" key="1">
    <source>
        <dbReference type="PROSITE" id="PS50213"/>
    </source>
</evidence>
<accession>A0ABS1KK14</accession>
<dbReference type="PANTHER" id="PTHR10900:SF77">
    <property type="entry name" value="FI19380P1"/>
    <property type="match status" value="1"/>
</dbReference>
<reference evidence="2 3" key="1">
    <citation type="submission" date="2021-01" db="EMBL/GenBank/DDBJ databases">
        <title>Chryseolinea sp. Jin1 Genome sequencing and assembly.</title>
        <authorList>
            <person name="Kim I."/>
        </authorList>
    </citation>
    <scope>NUCLEOTIDE SEQUENCE [LARGE SCALE GENOMIC DNA]</scope>
    <source>
        <strain evidence="2 3">Jin1</strain>
    </source>
</reference>
<comment type="caution">
    <text evidence="2">The sequence shown here is derived from an EMBL/GenBank/DDBJ whole genome shotgun (WGS) entry which is preliminary data.</text>
</comment>
<feature type="domain" description="FAS1" evidence="1">
    <location>
        <begin position="326"/>
        <end position="466"/>
    </location>
</feature>
<evidence type="ECO:0000313" key="2">
    <source>
        <dbReference type="EMBL" id="MBL0739688.1"/>
    </source>
</evidence>
<evidence type="ECO:0000313" key="3">
    <source>
        <dbReference type="Proteomes" id="UP000613030"/>
    </source>
</evidence>
<dbReference type="Pfam" id="PF02469">
    <property type="entry name" value="Fasciclin"/>
    <property type="match status" value="3"/>
</dbReference>
<keyword evidence="3" id="KW-1185">Reference proteome</keyword>
<dbReference type="InterPro" id="IPR000782">
    <property type="entry name" value="FAS1_domain"/>
</dbReference>
<feature type="domain" description="FAS1" evidence="1">
    <location>
        <begin position="45"/>
        <end position="177"/>
    </location>
</feature>
<name>A0ABS1KK14_9BACT</name>
<protein>
    <submittedName>
        <fullName evidence="2">Fasciclin domain-containing protein</fullName>
    </submittedName>
</protein>
<feature type="domain" description="FAS1" evidence="1">
    <location>
        <begin position="186"/>
        <end position="319"/>
    </location>
</feature>
<dbReference type="EMBL" id="JAERRB010000001">
    <property type="protein sequence ID" value="MBL0739688.1"/>
    <property type="molecule type" value="Genomic_DNA"/>
</dbReference>
<dbReference type="SUPFAM" id="SSF82153">
    <property type="entry name" value="FAS1 domain"/>
    <property type="match status" value="3"/>
</dbReference>
<dbReference type="PROSITE" id="PS51257">
    <property type="entry name" value="PROKAR_LIPOPROTEIN"/>
    <property type="match status" value="1"/>
</dbReference>
<dbReference type="Proteomes" id="UP000613030">
    <property type="component" value="Unassembled WGS sequence"/>
</dbReference>
<sequence>MDMKQHGNSILQRILQYKGLLLAAVLMVAVLGSCKDDDDDSTPEAKNIVALAQANSNLSSLVTALTKYPDLVSTLSGSGKYTVFAPTNAAFATLLTATGQTSLDDLPEDVLRDVLEYHVVSGAVKSTELKTGAVETVGGEDIAVTTTGGVKLNGTTNVTTADVEASNGVVHVIDAVLVPPSIVPVVGTIVAPAFFNKNFTTLVAAVKQAGLVETLINKSANYTLFAPTNAAFTAAGITALPPNTTEGNATLSGILRYHVLASKVTAANIAAGSSSAETLNGKIYLSKGSSGVFINGATKVTTADVQASNGVVHVIDRALVPPSKTIAQIVSDAANAASGKQFTKLLQALARTDGEDDDLLAAASGEGNLTVFAPTDAAFEALGVDLATVDLAALTKILKHHIVAARVFSSDLSSGSVATLYKSVTIDLPNLTVTGAKTGEAPAKLQATMLNIHATNGVIHVIDKVLIPE</sequence>